<accession>A0A7W8NET1</accession>
<reference evidence="1 2" key="1">
    <citation type="submission" date="2020-08" db="EMBL/GenBank/DDBJ databases">
        <title>Genomic Encyclopedia of Type Strains, Phase IV (KMG-IV): sequencing the most valuable type-strain genomes for metagenomic binning, comparative biology and taxonomic classification.</title>
        <authorList>
            <person name="Goeker M."/>
        </authorList>
    </citation>
    <scope>NUCLEOTIDE SEQUENCE [LARGE SCALE GENOMIC DNA]</scope>
    <source>
        <strain evidence="1 2">DSM 27939</strain>
    </source>
</reference>
<name>A0A7W8NET1_9DEIO</name>
<dbReference type="EMBL" id="JACHFL010000006">
    <property type="protein sequence ID" value="MBB5363661.1"/>
    <property type="molecule type" value="Genomic_DNA"/>
</dbReference>
<dbReference type="Pfam" id="PF04222">
    <property type="entry name" value="DUF416"/>
    <property type="match status" value="1"/>
</dbReference>
<gene>
    <name evidence="1" type="ORF">HNQ08_002767</name>
</gene>
<comment type="caution">
    <text evidence="1">The sequence shown here is derived from an EMBL/GenBank/DDBJ whole genome shotgun (WGS) entry which is preliminary data.</text>
</comment>
<proteinExistence type="predicted"/>
<dbReference type="InterPro" id="IPR023381">
    <property type="entry name" value="YP001051499.1-like_dom_sf"/>
</dbReference>
<dbReference type="Gene3D" id="1.20.1590.10">
    <property type="entry name" value="YP_001051499.1 domain like"/>
    <property type="match status" value="1"/>
</dbReference>
<keyword evidence="2" id="KW-1185">Reference proteome</keyword>
<dbReference type="AlphaFoldDB" id="A0A7W8NET1"/>
<sequence length="143" mass="15415">MHQWAERLWSVAAGDAALDVQELRAVQEQWDELVPDHDDFDSPFTSAALDAAVVLVCATDAAASSSAEDASNAGYQAMARSDLLAQESQNMHPQDPGLEEKIRTHPLMQTELHRQADVLALLEAGTELTATSLASIRPPAKPV</sequence>
<dbReference type="InterPro" id="IPR007338">
    <property type="entry name" value="DUF416"/>
</dbReference>
<evidence type="ECO:0000313" key="2">
    <source>
        <dbReference type="Proteomes" id="UP000552709"/>
    </source>
</evidence>
<protein>
    <submittedName>
        <fullName evidence="1">Uncharacterized protein YjaG (DUF416 family)</fullName>
    </submittedName>
</protein>
<dbReference type="Proteomes" id="UP000552709">
    <property type="component" value="Unassembled WGS sequence"/>
</dbReference>
<evidence type="ECO:0000313" key="1">
    <source>
        <dbReference type="EMBL" id="MBB5363661.1"/>
    </source>
</evidence>
<organism evidence="1 2">
    <name type="scientific">Deinococcus humi</name>
    <dbReference type="NCBI Taxonomy" id="662880"/>
    <lineage>
        <taxon>Bacteria</taxon>
        <taxon>Thermotogati</taxon>
        <taxon>Deinococcota</taxon>
        <taxon>Deinococci</taxon>
        <taxon>Deinococcales</taxon>
        <taxon>Deinococcaceae</taxon>
        <taxon>Deinococcus</taxon>
    </lineage>
</organism>